<evidence type="ECO:0000313" key="3">
    <source>
        <dbReference type="Proteomes" id="UP000184139"/>
    </source>
</evidence>
<keyword evidence="3" id="KW-1185">Reference proteome</keyword>
<evidence type="ECO:0000313" key="2">
    <source>
        <dbReference type="EMBL" id="SHH29926.1"/>
    </source>
</evidence>
<dbReference type="Proteomes" id="UP000184139">
    <property type="component" value="Unassembled WGS sequence"/>
</dbReference>
<evidence type="ECO:0000256" key="1">
    <source>
        <dbReference type="SAM" id="Coils"/>
    </source>
</evidence>
<reference evidence="2 3" key="1">
    <citation type="submission" date="2016-11" db="EMBL/GenBank/DDBJ databases">
        <authorList>
            <person name="Jaros S."/>
            <person name="Januszkiewicz K."/>
            <person name="Wedrychowicz H."/>
        </authorList>
    </citation>
    <scope>NUCLEOTIDE SEQUENCE [LARGE SCALE GENOMIC DNA]</scope>
    <source>
        <strain evidence="2 3">DSM 9705</strain>
    </source>
</reference>
<dbReference type="RefSeq" id="WP_073372785.1">
    <property type="nucleotide sequence ID" value="NZ_FQXS01000001.1"/>
</dbReference>
<gene>
    <name evidence="2" type="ORF">SAMN02745124_00002</name>
</gene>
<organism evidence="2 3">
    <name type="scientific">Desulfofustis glycolicus DSM 9705</name>
    <dbReference type="NCBI Taxonomy" id="1121409"/>
    <lineage>
        <taxon>Bacteria</taxon>
        <taxon>Pseudomonadati</taxon>
        <taxon>Thermodesulfobacteriota</taxon>
        <taxon>Desulfobulbia</taxon>
        <taxon>Desulfobulbales</taxon>
        <taxon>Desulfocapsaceae</taxon>
        <taxon>Desulfofustis</taxon>
    </lineage>
</organism>
<dbReference type="STRING" id="1121409.SAMN02745124_00002"/>
<dbReference type="EMBL" id="FQXS01000001">
    <property type="protein sequence ID" value="SHH29926.1"/>
    <property type="molecule type" value="Genomic_DNA"/>
</dbReference>
<proteinExistence type="predicted"/>
<protein>
    <submittedName>
        <fullName evidence="2">Uncharacterized protein</fullName>
    </submittedName>
</protein>
<keyword evidence="1" id="KW-0175">Coiled coil</keyword>
<dbReference type="AlphaFoldDB" id="A0A1M5RUL6"/>
<sequence>MKAQSIERKLYLESELKKNQEHMVEFDRIDSLDTHLDELKTKLALLNTRAEDPVFMMGIIDLEGQRAELQAAIKSVESDLSGDLEAKKELECSTAQILSELEGIKIWLFVVSSGFEQITNR</sequence>
<name>A0A1M5RUL6_9BACT</name>
<accession>A0A1M5RUL6</accession>
<feature type="coiled-coil region" evidence="1">
    <location>
        <begin position="29"/>
        <end position="79"/>
    </location>
</feature>